<dbReference type="GO" id="GO:0016811">
    <property type="term" value="F:hydrolase activity, acting on carbon-nitrogen (but not peptide) bonds, in linear amides"/>
    <property type="evidence" value="ECO:0007669"/>
    <property type="project" value="InterPro"/>
</dbReference>
<dbReference type="GO" id="GO:0006145">
    <property type="term" value="P:purine nucleobase catabolic process"/>
    <property type="evidence" value="ECO:0007669"/>
    <property type="project" value="TreeGrafter"/>
</dbReference>
<sequence>MPRGCERASAVCLPNDLPCEHDASAAVEVVVAPGICLDAISARRSFDMSGLVISGGRVVDPASGMDAIGDVAVVDGKIAAVGSSLGGAERAIDATGLVVAPGFIDLHAHGQSLPADRMQAFDGVTTTLDLEAGVLPVASWYERQARKGRVLNYGAAANWAFARIGAMTGSNAESSLEAFGNAMRDRRWIENVATDAEVAGILERLSRGLNEGGIGIGILNAYAPGAGVQELTAVCQLAAAKDVPTFTHVAFMSRIDPESAAEAYIRLIGYAGATGAHMHICHFNSSSKTDIERCRVLVEKAQAQGLPITVEAYPYGTGSTVLAAAFFSDPEFIERNGTGYDSVQRVTDGHRFRDREELLKAQAEEPSSLVLWHILDTENNAHHRDLLDMSVLYPGGAIASDAMPWTLPDGSTYTGDAWPLPNDATSHPRSAGCFTKFIREWVRERKAVSLLEGVRKCALIPAEILSQSTPAMRAKGRLAKDADADIVVFDYEKLSDRATFTAMNRPSEGVRHLIVSGQVLISDGVLDVAARPGRPVRRPVVGS</sequence>
<dbReference type="GO" id="GO:0005737">
    <property type="term" value="C:cytoplasm"/>
    <property type="evidence" value="ECO:0007669"/>
    <property type="project" value="TreeGrafter"/>
</dbReference>
<dbReference type="InterPro" id="IPR050138">
    <property type="entry name" value="DHOase/Allantoinase_Hydrolase"/>
</dbReference>
<dbReference type="EMBL" id="RKMK01000033">
    <property type="protein sequence ID" value="RXG89232.1"/>
    <property type="molecule type" value="Genomic_DNA"/>
</dbReference>
<dbReference type="InterPro" id="IPR013108">
    <property type="entry name" value="Amidohydro_3"/>
</dbReference>
<name>A0A4Q0QE92_9BRAD</name>
<dbReference type="SUPFAM" id="SSF51556">
    <property type="entry name" value="Metallo-dependent hydrolases"/>
    <property type="match status" value="1"/>
</dbReference>
<dbReference type="InterPro" id="IPR032466">
    <property type="entry name" value="Metal_Hydrolase"/>
</dbReference>
<dbReference type="AlphaFoldDB" id="A0A4Q0QE92"/>
<dbReference type="PANTHER" id="PTHR43668">
    <property type="entry name" value="ALLANTOINASE"/>
    <property type="match status" value="1"/>
</dbReference>
<evidence type="ECO:0000259" key="1">
    <source>
        <dbReference type="Pfam" id="PF07969"/>
    </source>
</evidence>
<gene>
    <name evidence="2" type="ORF">EAS61_28125</name>
</gene>
<proteinExistence type="predicted"/>
<dbReference type="Gene3D" id="3.20.20.140">
    <property type="entry name" value="Metal-dependent hydrolases"/>
    <property type="match status" value="1"/>
</dbReference>
<feature type="domain" description="Amidohydrolase 3" evidence="1">
    <location>
        <begin position="291"/>
        <end position="520"/>
    </location>
</feature>
<dbReference type="Gene3D" id="2.30.40.10">
    <property type="entry name" value="Urease, subunit C, domain 1"/>
    <property type="match status" value="1"/>
</dbReference>
<feature type="domain" description="Amidohydrolase 3" evidence="1">
    <location>
        <begin position="91"/>
        <end position="282"/>
    </location>
</feature>
<dbReference type="PANTHER" id="PTHR43668:SF2">
    <property type="entry name" value="ALLANTOINASE"/>
    <property type="match status" value="1"/>
</dbReference>
<dbReference type="Pfam" id="PF07969">
    <property type="entry name" value="Amidohydro_3"/>
    <property type="match status" value="2"/>
</dbReference>
<dbReference type="Proteomes" id="UP000290174">
    <property type="component" value="Unassembled WGS sequence"/>
</dbReference>
<dbReference type="GO" id="GO:0004038">
    <property type="term" value="F:allantoinase activity"/>
    <property type="evidence" value="ECO:0007669"/>
    <property type="project" value="TreeGrafter"/>
</dbReference>
<dbReference type="SUPFAM" id="SSF51338">
    <property type="entry name" value="Composite domain of metallo-dependent hydrolases"/>
    <property type="match status" value="1"/>
</dbReference>
<evidence type="ECO:0000313" key="2">
    <source>
        <dbReference type="EMBL" id="RXG89232.1"/>
    </source>
</evidence>
<dbReference type="InterPro" id="IPR023100">
    <property type="entry name" value="D-aminoacylase_insert_dom_sf"/>
</dbReference>
<dbReference type="CDD" id="cd01297">
    <property type="entry name" value="D-aminoacylase"/>
    <property type="match status" value="1"/>
</dbReference>
<dbReference type="InterPro" id="IPR011059">
    <property type="entry name" value="Metal-dep_hydrolase_composite"/>
</dbReference>
<dbReference type="NCBIfam" id="NF006560">
    <property type="entry name" value="PRK09061.1"/>
    <property type="match status" value="1"/>
</dbReference>
<protein>
    <recommendedName>
        <fullName evidence="1">Amidohydrolase 3 domain-containing protein</fullName>
    </recommendedName>
</protein>
<comment type="caution">
    <text evidence="2">The sequence shown here is derived from an EMBL/GenBank/DDBJ whole genome shotgun (WGS) entry which is preliminary data.</text>
</comment>
<accession>A0A4Q0QE92</accession>
<dbReference type="Gene3D" id="3.30.1490.130">
    <property type="entry name" value="D-aminoacylase. Domain 3"/>
    <property type="match status" value="1"/>
</dbReference>
<evidence type="ECO:0000313" key="3">
    <source>
        <dbReference type="Proteomes" id="UP000290174"/>
    </source>
</evidence>
<organism evidence="2 3">
    <name type="scientific">Bradyrhizobium zhanjiangense</name>
    <dbReference type="NCBI Taxonomy" id="1325107"/>
    <lineage>
        <taxon>Bacteria</taxon>
        <taxon>Pseudomonadati</taxon>
        <taxon>Pseudomonadota</taxon>
        <taxon>Alphaproteobacteria</taxon>
        <taxon>Hyphomicrobiales</taxon>
        <taxon>Nitrobacteraceae</taxon>
        <taxon>Bradyrhizobium</taxon>
    </lineage>
</organism>
<reference evidence="2 3" key="1">
    <citation type="submission" date="2018-11" db="EMBL/GenBank/DDBJ databases">
        <title>Bradyrhizobium sp. nov., isolated from effective nodules of peanut in China.</title>
        <authorList>
            <person name="Li Y."/>
        </authorList>
    </citation>
    <scope>NUCLEOTIDE SEQUENCE [LARGE SCALE GENOMIC DNA]</scope>
    <source>
        <strain evidence="2 3">CCBAU 51770</strain>
    </source>
</reference>